<accession>A0A7U7GFH8</accession>
<dbReference type="EMBL" id="CBTK010000299">
    <property type="protein sequence ID" value="CDH47428.1"/>
    <property type="molecule type" value="Genomic_DNA"/>
</dbReference>
<gene>
    <name evidence="1" type="ORF">BN874_800021</name>
</gene>
<sequence>MPTIELTLRDDQGHIIDRRSLKRYPLDWKSRSFHDIEGAVENFKRNALPDIEADLLEAAQAALIQDKKKI</sequence>
<evidence type="ECO:0000313" key="2">
    <source>
        <dbReference type="Proteomes" id="UP000019184"/>
    </source>
</evidence>
<proteinExistence type="predicted"/>
<dbReference type="OrthoDB" id="9811849at2"/>
<name>A0A7U7GFH8_9GAMM</name>
<keyword evidence="2" id="KW-1185">Reference proteome</keyword>
<evidence type="ECO:0000313" key="1">
    <source>
        <dbReference type="EMBL" id="CDH47428.1"/>
    </source>
</evidence>
<protein>
    <submittedName>
        <fullName evidence="1">Uncharacterized protein</fullName>
    </submittedName>
</protein>
<dbReference type="AlphaFoldDB" id="A0A7U7GFH8"/>
<comment type="caution">
    <text evidence="1">The sequence shown here is derived from an EMBL/GenBank/DDBJ whole genome shotgun (WGS) entry which is preliminary data.</text>
</comment>
<reference evidence="1 2" key="1">
    <citation type="journal article" date="2014" name="ISME J.">
        <title>Candidatus Competibacter-lineage genomes retrieved from metagenomes reveal functional metabolic diversity.</title>
        <authorList>
            <person name="McIlroy S.J."/>
            <person name="Albertsen M."/>
            <person name="Andresen E.K."/>
            <person name="Saunders A.M."/>
            <person name="Kristiansen R."/>
            <person name="Stokholm-Bjerregaard M."/>
            <person name="Nielsen K.L."/>
            <person name="Nielsen P.H."/>
        </authorList>
    </citation>
    <scope>NUCLEOTIDE SEQUENCE [LARGE SCALE GENOMIC DNA]</scope>
    <source>
        <strain evidence="1 2">Run_B_J11</strain>
    </source>
</reference>
<dbReference type="Proteomes" id="UP000019184">
    <property type="component" value="Unassembled WGS sequence"/>
</dbReference>
<dbReference type="RefSeq" id="WP_034436413.1">
    <property type="nucleotide sequence ID" value="NZ_CBTK010000299.1"/>
</dbReference>
<organism evidence="1 2">
    <name type="scientific">Candidatus Contendobacter odensis Run_B_J11</name>
    <dbReference type="NCBI Taxonomy" id="1400861"/>
    <lineage>
        <taxon>Bacteria</taxon>
        <taxon>Pseudomonadati</taxon>
        <taxon>Pseudomonadota</taxon>
        <taxon>Gammaproteobacteria</taxon>
        <taxon>Candidatus Competibacteraceae</taxon>
        <taxon>Candidatus Contendibacter</taxon>
    </lineage>
</organism>